<protein>
    <submittedName>
        <fullName evidence="1">Uncharacterized protein</fullName>
    </submittedName>
</protein>
<gene>
    <name evidence="1" type="ORF">HNR31_003746</name>
</gene>
<evidence type="ECO:0000313" key="2">
    <source>
        <dbReference type="Proteomes" id="UP000523087"/>
    </source>
</evidence>
<dbReference type="AlphaFoldDB" id="A0A7W0BZL3"/>
<dbReference type="EMBL" id="JACDUT010000022">
    <property type="protein sequence ID" value="MBA2876906.1"/>
    <property type="molecule type" value="Genomic_DNA"/>
</dbReference>
<organism evidence="1 2">
    <name type="scientific">Thermaerobacillus caldiproteolyticus</name>
    <dbReference type="NCBI Taxonomy" id="247480"/>
    <lineage>
        <taxon>Bacteria</taxon>
        <taxon>Bacillati</taxon>
        <taxon>Bacillota</taxon>
        <taxon>Bacilli</taxon>
        <taxon>Bacillales</taxon>
        <taxon>Anoxybacillaceae</taxon>
        <taxon>Thermaerobacillus</taxon>
    </lineage>
</organism>
<sequence>NVFFRSLYMISKTGGFFVYIYAFTMRFATRSIYFEILKVLTKLKFKSLYFKY</sequence>
<comment type="caution">
    <text evidence="1">The sequence shown here is derived from an EMBL/GenBank/DDBJ whole genome shotgun (WGS) entry which is preliminary data.</text>
</comment>
<proteinExistence type="predicted"/>
<feature type="non-terminal residue" evidence="1">
    <location>
        <position position="1"/>
    </location>
</feature>
<accession>A0A7W0BZL3</accession>
<keyword evidence="2" id="KW-1185">Reference proteome</keyword>
<reference evidence="1 2" key="1">
    <citation type="submission" date="2020-07" db="EMBL/GenBank/DDBJ databases">
        <title>Genomic Encyclopedia of Type Strains, Phase IV (KMG-IV): sequencing the most valuable type-strain genomes for metagenomic binning, comparative biology and taxonomic classification.</title>
        <authorList>
            <person name="Goeker M."/>
        </authorList>
    </citation>
    <scope>NUCLEOTIDE SEQUENCE [LARGE SCALE GENOMIC DNA]</scope>
    <source>
        <strain evidence="1 2">DSM 15730</strain>
    </source>
</reference>
<dbReference type="Proteomes" id="UP000523087">
    <property type="component" value="Unassembled WGS sequence"/>
</dbReference>
<name>A0A7W0BZL3_9BACL</name>
<evidence type="ECO:0000313" key="1">
    <source>
        <dbReference type="EMBL" id="MBA2876906.1"/>
    </source>
</evidence>